<accession>A0A1E8F2C1</accession>
<dbReference type="STRING" id="1121290.CLAOCE_00390"/>
<dbReference type="PANTHER" id="PTHR34374">
    <property type="entry name" value="LARGE RIBOSOMAL RNA SUBUNIT ACCUMULATION PROTEIN YCED HOMOLOG 1, CHLOROPLASTIC"/>
    <property type="match status" value="1"/>
</dbReference>
<dbReference type="Proteomes" id="UP000175744">
    <property type="component" value="Unassembled WGS sequence"/>
</dbReference>
<dbReference type="PATRIC" id="fig|1121290.3.peg.39"/>
<evidence type="ECO:0000313" key="2">
    <source>
        <dbReference type="Proteomes" id="UP000175744"/>
    </source>
</evidence>
<keyword evidence="2" id="KW-1185">Reference proteome</keyword>
<comment type="caution">
    <text evidence="1">The sequence shown here is derived from an EMBL/GenBank/DDBJ whole genome shotgun (WGS) entry which is preliminary data.</text>
</comment>
<dbReference type="PANTHER" id="PTHR34374:SF1">
    <property type="entry name" value="LARGE RIBOSOMAL RNA SUBUNIT ACCUMULATION PROTEIN YCED HOMOLOG 1, CHLOROPLASTIC"/>
    <property type="match status" value="1"/>
</dbReference>
<name>A0A1E8F2C1_9CLOT</name>
<protein>
    <recommendedName>
        <fullName evidence="3">Large ribosomal RNA subunit accumulation protein YceD</fullName>
    </recommendedName>
</protein>
<reference evidence="1 2" key="1">
    <citation type="submission" date="2016-06" db="EMBL/GenBank/DDBJ databases">
        <title>Genome sequence of Clostridium acetireducens DSM 10703.</title>
        <authorList>
            <person name="Poehlein A."/>
            <person name="Fluechter S."/>
            <person name="Duerre P."/>
            <person name="Daniel R."/>
        </authorList>
    </citation>
    <scope>NUCLEOTIDE SEQUENCE [LARGE SCALE GENOMIC DNA]</scope>
    <source>
        <strain evidence="1 2">DSM 10703</strain>
    </source>
</reference>
<dbReference type="EMBL" id="LZFO01000001">
    <property type="protein sequence ID" value="OFI07691.1"/>
    <property type="molecule type" value="Genomic_DNA"/>
</dbReference>
<evidence type="ECO:0000313" key="1">
    <source>
        <dbReference type="EMBL" id="OFI07691.1"/>
    </source>
</evidence>
<dbReference type="Pfam" id="PF02620">
    <property type="entry name" value="YceD"/>
    <property type="match status" value="1"/>
</dbReference>
<dbReference type="RefSeq" id="WP_070109026.1">
    <property type="nucleotide sequence ID" value="NZ_LZFO01000001.1"/>
</dbReference>
<organism evidence="1 2">
    <name type="scientific">Clostridium acetireducens DSM 10703</name>
    <dbReference type="NCBI Taxonomy" id="1121290"/>
    <lineage>
        <taxon>Bacteria</taxon>
        <taxon>Bacillati</taxon>
        <taxon>Bacillota</taxon>
        <taxon>Clostridia</taxon>
        <taxon>Eubacteriales</taxon>
        <taxon>Clostridiaceae</taxon>
        <taxon>Clostridium</taxon>
    </lineage>
</organism>
<gene>
    <name evidence="1" type="ORF">CLOACE_00390</name>
</gene>
<evidence type="ECO:0008006" key="3">
    <source>
        <dbReference type="Google" id="ProtNLM"/>
    </source>
</evidence>
<dbReference type="AlphaFoldDB" id="A0A1E8F2C1"/>
<proteinExistence type="predicted"/>
<dbReference type="InterPro" id="IPR003772">
    <property type="entry name" value="YceD"/>
</dbReference>
<sequence length="163" mass="18630">MKIDVQDLVQEKVLKKDIDLELKKDILFDGSENIKFLDTIKLKGSVSKMGNLLHLEAKINTNVELSCSRCLSKFPYKIDLNIVEEFSNCKKCEDEDVISIECDEIDIAEVIMNNIIMALPIKRLCKENCKGLCQQCGTNLNYSKCNCKDDDVDPRLAQLKDFF</sequence>
<dbReference type="OrthoDB" id="9790372at2"/>